<name>A0ABZ1WNP1_9ACTN</name>
<dbReference type="Proteomes" id="UP001432168">
    <property type="component" value="Chromosome"/>
</dbReference>
<keyword evidence="3" id="KW-1185">Reference proteome</keyword>
<evidence type="ECO:0000313" key="3">
    <source>
        <dbReference type="Proteomes" id="UP001432168"/>
    </source>
</evidence>
<accession>A0ABZ1WNP1</accession>
<organism evidence="2 3">
    <name type="scientific">Streptomyces pseudovenezuelae</name>
    <dbReference type="NCBI Taxonomy" id="67350"/>
    <lineage>
        <taxon>Bacteria</taxon>
        <taxon>Bacillati</taxon>
        <taxon>Actinomycetota</taxon>
        <taxon>Actinomycetes</taxon>
        <taxon>Kitasatosporales</taxon>
        <taxon>Streptomycetaceae</taxon>
        <taxon>Streptomyces</taxon>
        <taxon>Streptomyces aurantiacus group</taxon>
    </lineage>
</organism>
<dbReference type="RefSeq" id="WP_329258379.1">
    <property type="nucleotide sequence ID" value="NZ_CP108992.1"/>
</dbReference>
<proteinExistence type="predicted"/>
<feature type="region of interest" description="Disordered" evidence="1">
    <location>
        <begin position="1"/>
        <end position="54"/>
    </location>
</feature>
<evidence type="ECO:0000256" key="1">
    <source>
        <dbReference type="SAM" id="MobiDB-lite"/>
    </source>
</evidence>
<dbReference type="EMBL" id="CP109011">
    <property type="protein sequence ID" value="WUT41336.1"/>
    <property type="molecule type" value="Genomic_DNA"/>
</dbReference>
<sequence>MTTSVTAGTGTAEPKGEGPARGGIEFGHALRGTDGHPHGPRHVPLGSHGEPAGE</sequence>
<gene>
    <name evidence="2" type="ORF">OG929_03255</name>
</gene>
<evidence type="ECO:0000313" key="2">
    <source>
        <dbReference type="EMBL" id="WUT41336.1"/>
    </source>
</evidence>
<protein>
    <submittedName>
        <fullName evidence="2">Uncharacterized protein</fullName>
    </submittedName>
</protein>
<reference evidence="2" key="1">
    <citation type="submission" date="2022-10" db="EMBL/GenBank/DDBJ databases">
        <title>The complete genomes of actinobacterial strains from the NBC collection.</title>
        <authorList>
            <person name="Joergensen T.S."/>
            <person name="Alvarez Arevalo M."/>
            <person name="Sterndorff E.B."/>
            <person name="Faurdal D."/>
            <person name="Vuksanovic O."/>
            <person name="Mourched A.-S."/>
            <person name="Charusanti P."/>
            <person name="Shaw S."/>
            <person name="Blin K."/>
            <person name="Weber T."/>
        </authorList>
    </citation>
    <scope>NUCLEOTIDE SEQUENCE</scope>
    <source>
        <strain evidence="2">NBC_00686</strain>
    </source>
</reference>